<protein>
    <submittedName>
        <fullName evidence="1">Uncharacterized protein</fullName>
    </submittedName>
</protein>
<name>A0ABY8TGM8_9HYPH</name>
<sequence length="59" mass="6430">MAAQRQIAFYGKGDSATAVAVRPSKQLKKDLTPIFGSLPAWQENRPRPAIDGLNEGMKC</sequence>
<keyword evidence="1" id="KW-0614">Plasmid</keyword>
<keyword evidence="2" id="KW-1185">Reference proteome</keyword>
<organism evidence="1 2">
    <name type="scientific">Sinorhizobium kummerowiae</name>
    <dbReference type="NCBI Taxonomy" id="158892"/>
    <lineage>
        <taxon>Bacteria</taxon>
        <taxon>Pseudomonadati</taxon>
        <taxon>Pseudomonadota</taxon>
        <taxon>Alphaproteobacteria</taxon>
        <taxon>Hyphomicrobiales</taxon>
        <taxon>Rhizobiaceae</taxon>
        <taxon>Sinorhizobium/Ensifer group</taxon>
        <taxon>Sinorhizobium</taxon>
    </lineage>
</organism>
<reference evidence="1 2" key="1">
    <citation type="submission" date="2023-03" db="EMBL/GenBank/DDBJ databases">
        <authorList>
            <person name="Menendez E."/>
            <person name="Kaur S."/>
            <person name="Flores-Felix J.D."/>
            <person name="diCenzo G.C."/>
            <person name="Peix A."/>
            <person name="Velazquez E."/>
        </authorList>
    </citation>
    <scope>NUCLEOTIDE SEQUENCE [LARGE SCALE GENOMIC DNA]</scope>
    <source>
        <strain evidence="1 2">CCBAU 71714</strain>
        <plasmid evidence="1 2">pSkuCCBAU71714a</plasmid>
    </source>
</reference>
<evidence type="ECO:0000313" key="1">
    <source>
        <dbReference type="EMBL" id="WHS95903.1"/>
    </source>
</evidence>
<dbReference type="RefSeq" id="WP_201271949.1">
    <property type="nucleotide sequence ID" value="NZ_CP120366.1"/>
</dbReference>
<gene>
    <name evidence="1" type="ORF">PZL22_006097</name>
</gene>
<geneLocation type="plasmid" evidence="1 2">
    <name>pSkuCCBAU71714a</name>
</geneLocation>
<evidence type="ECO:0000313" key="2">
    <source>
        <dbReference type="Proteomes" id="UP001233264"/>
    </source>
</evidence>
<accession>A0ABY8TGM8</accession>
<dbReference type="EMBL" id="CP120366">
    <property type="protein sequence ID" value="WHS95903.1"/>
    <property type="molecule type" value="Genomic_DNA"/>
</dbReference>
<dbReference type="Proteomes" id="UP001233264">
    <property type="component" value="Plasmid pSkuCCBAU71714a"/>
</dbReference>
<proteinExistence type="predicted"/>